<feature type="region of interest" description="Disordered" evidence="1">
    <location>
        <begin position="64"/>
        <end position="92"/>
    </location>
</feature>
<feature type="transmembrane region" description="Helical" evidence="2">
    <location>
        <begin position="37"/>
        <end position="59"/>
    </location>
</feature>
<evidence type="ECO:0000256" key="1">
    <source>
        <dbReference type="SAM" id="MobiDB-lite"/>
    </source>
</evidence>
<name>A0A1K0GB89_9ACTN</name>
<gene>
    <name evidence="3" type="ORF">BG844_37640</name>
</gene>
<dbReference type="Proteomes" id="UP000182486">
    <property type="component" value="Unassembled WGS sequence"/>
</dbReference>
<dbReference type="AlphaFoldDB" id="A0A1K0GB89"/>
<evidence type="ECO:0000313" key="4">
    <source>
        <dbReference type="Proteomes" id="UP000182486"/>
    </source>
</evidence>
<evidence type="ECO:0000313" key="3">
    <source>
        <dbReference type="EMBL" id="OJF09430.1"/>
    </source>
</evidence>
<organism evidence="3 4">
    <name type="scientific">Couchioplanes caeruleus subsp. caeruleus</name>
    <dbReference type="NCBI Taxonomy" id="56427"/>
    <lineage>
        <taxon>Bacteria</taxon>
        <taxon>Bacillati</taxon>
        <taxon>Actinomycetota</taxon>
        <taxon>Actinomycetes</taxon>
        <taxon>Micromonosporales</taxon>
        <taxon>Micromonosporaceae</taxon>
        <taxon>Couchioplanes</taxon>
    </lineage>
</organism>
<keyword evidence="4" id="KW-1185">Reference proteome</keyword>
<reference evidence="3 4" key="1">
    <citation type="submission" date="2016-09" db="EMBL/GenBank/DDBJ databases">
        <title>Couchioplanes caeruleus draft genome sequence.</title>
        <authorList>
            <person name="Sheehan J."/>
            <person name="Caffrey P."/>
        </authorList>
    </citation>
    <scope>NUCLEOTIDE SEQUENCE [LARGE SCALE GENOMIC DNA]</scope>
    <source>
        <strain evidence="3 4">DSM 43634</strain>
    </source>
</reference>
<dbReference type="EMBL" id="MEIA01000571">
    <property type="protein sequence ID" value="OJF09430.1"/>
    <property type="molecule type" value="Genomic_DNA"/>
</dbReference>
<proteinExistence type="predicted"/>
<keyword evidence="2" id="KW-0812">Transmembrane</keyword>
<keyword evidence="2" id="KW-1133">Transmembrane helix</keyword>
<accession>A0A1K0GB89</accession>
<comment type="caution">
    <text evidence="3">The sequence shown here is derived from an EMBL/GenBank/DDBJ whole genome shotgun (WGS) entry which is preliminary data.</text>
</comment>
<sequence>MGRVETSSGRAAPCLVSGCHPWPVSLPADLPPPRRPLFFPVVIATVFLSIIGMSAGFVLGTHHEAAPAPDPGPTRQDTPARPAATDDAKKCPAQMHDTAQRLGITDTLTQLLRVRTTDTVPDRDVTVWICQDSGDRLYYQANRGEEARWAEGETALFLRDVVPEDGGYLAKAEDGVRIRVNERKLRIYATNGAVESHNVETF</sequence>
<evidence type="ECO:0000256" key="2">
    <source>
        <dbReference type="SAM" id="Phobius"/>
    </source>
</evidence>
<protein>
    <submittedName>
        <fullName evidence="3">Uncharacterized protein</fullName>
    </submittedName>
</protein>
<keyword evidence="2" id="KW-0472">Membrane</keyword>